<accession>A0A4R8GXM9</accession>
<name>A0A4R8GXM9_9FIRM</name>
<sequence length="59" mass="6833">MLKLFNGKENDPKEKPKEKKDLYDPYTLFLILILLILSDPETYSLGLLKSFKNKSKVSS</sequence>
<keyword evidence="1" id="KW-0812">Transmembrane</keyword>
<protein>
    <submittedName>
        <fullName evidence="2">Uncharacterized protein</fullName>
    </submittedName>
</protein>
<keyword evidence="1" id="KW-0472">Membrane</keyword>
<dbReference type="Proteomes" id="UP000295832">
    <property type="component" value="Unassembled WGS sequence"/>
</dbReference>
<organism evidence="2 3">
    <name type="scientific">Orenia marismortui</name>
    <dbReference type="NCBI Taxonomy" id="46469"/>
    <lineage>
        <taxon>Bacteria</taxon>
        <taxon>Bacillati</taxon>
        <taxon>Bacillota</taxon>
        <taxon>Clostridia</taxon>
        <taxon>Halanaerobiales</taxon>
        <taxon>Halobacteroidaceae</taxon>
        <taxon>Orenia</taxon>
    </lineage>
</organism>
<feature type="transmembrane region" description="Helical" evidence="1">
    <location>
        <begin position="21"/>
        <end position="38"/>
    </location>
</feature>
<gene>
    <name evidence="2" type="ORF">C7959_11618</name>
</gene>
<evidence type="ECO:0000256" key="1">
    <source>
        <dbReference type="SAM" id="Phobius"/>
    </source>
</evidence>
<dbReference type="RefSeq" id="WP_018247771.1">
    <property type="nucleotide sequence ID" value="NZ_SOEG01000016.1"/>
</dbReference>
<keyword evidence="3" id="KW-1185">Reference proteome</keyword>
<proteinExistence type="predicted"/>
<keyword evidence="1" id="KW-1133">Transmembrane helix</keyword>
<evidence type="ECO:0000313" key="3">
    <source>
        <dbReference type="Proteomes" id="UP000295832"/>
    </source>
</evidence>
<dbReference type="AlphaFoldDB" id="A0A4R8GXM9"/>
<comment type="caution">
    <text evidence="2">The sequence shown here is derived from an EMBL/GenBank/DDBJ whole genome shotgun (WGS) entry which is preliminary data.</text>
</comment>
<reference evidence="2 3" key="1">
    <citation type="submission" date="2019-03" db="EMBL/GenBank/DDBJ databases">
        <title>Subsurface microbial communities from deep shales in Ohio and West Virginia, USA.</title>
        <authorList>
            <person name="Wrighton K."/>
        </authorList>
    </citation>
    <scope>NUCLEOTIDE SEQUENCE [LARGE SCALE GENOMIC DNA]</scope>
    <source>
        <strain evidence="2 3">MSL 6dP</strain>
    </source>
</reference>
<evidence type="ECO:0000313" key="2">
    <source>
        <dbReference type="EMBL" id="TDX51043.1"/>
    </source>
</evidence>
<dbReference type="EMBL" id="SOEG01000016">
    <property type="protein sequence ID" value="TDX51043.1"/>
    <property type="molecule type" value="Genomic_DNA"/>
</dbReference>